<dbReference type="EMBL" id="JAHXZN010000001">
    <property type="protein sequence ID" value="MBW6530521.1"/>
    <property type="molecule type" value="Genomic_DNA"/>
</dbReference>
<feature type="domain" description="T6SS Phospholipase effector Tle1-like catalytic" evidence="1">
    <location>
        <begin position="2"/>
        <end position="270"/>
    </location>
</feature>
<accession>A0ABS7BLM9</accession>
<dbReference type="PANTHER" id="PTHR33840">
    <property type="match status" value="1"/>
</dbReference>
<dbReference type="Gene3D" id="3.40.50.1820">
    <property type="entry name" value="alpha/beta hydrolase"/>
    <property type="match status" value="1"/>
</dbReference>
<evidence type="ECO:0000313" key="3">
    <source>
        <dbReference type="Proteomes" id="UP000759103"/>
    </source>
</evidence>
<evidence type="ECO:0000313" key="2">
    <source>
        <dbReference type="EMBL" id="MBW6530521.1"/>
    </source>
</evidence>
<gene>
    <name evidence="2" type="ORF">KZ820_07210</name>
</gene>
<dbReference type="SUPFAM" id="SSF53474">
    <property type="entry name" value="alpha/beta-Hydrolases"/>
    <property type="match status" value="1"/>
</dbReference>
<dbReference type="InterPro" id="IPR029058">
    <property type="entry name" value="AB_hydrolase_fold"/>
</dbReference>
<dbReference type="RefSeq" id="WP_219747870.1">
    <property type="nucleotide sequence ID" value="NZ_JAHXZN010000001.1"/>
</dbReference>
<dbReference type="Proteomes" id="UP000759103">
    <property type="component" value="Unassembled WGS sequence"/>
</dbReference>
<protein>
    <submittedName>
        <fullName evidence="2">DUF2235 domain-containing protein</fullName>
    </submittedName>
</protein>
<organism evidence="2 3">
    <name type="scientific">Sphingomonas citri</name>
    <dbReference type="NCBI Taxonomy" id="2862499"/>
    <lineage>
        <taxon>Bacteria</taxon>
        <taxon>Pseudomonadati</taxon>
        <taxon>Pseudomonadota</taxon>
        <taxon>Alphaproteobacteria</taxon>
        <taxon>Sphingomonadales</taxon>
        <taxon>Sphingomonadaceae</taxon>
        <taxon>Sphingomonas</taxon>
    </lineage>
</organism>
<evidence type="ECO:0000259" key="1">
    <source>
        <dbReference type="Pfam" id="PF09994"/>
    </source>
</evidence>
<name>A0ABS7BLM9_9SPHN</name>
<dbReference type="Pfam" id="PF09994">
    <property type="entry name" value="T6SS_Tle1-like_cat"/>
    <property type="match status" value="1"/>
</dbReference>
<comment type="caution">
    <text evidence="2">The sequence shown here is derived from an EMBL/GenBank/DDBJ whole genome shotgun (WGS) entry which is preliminary data.</text>
</comment>
<sequence length="403" mass="44340">MKRIALFLDGTWNKVETHTNVERLCSFVAQVDGVIAQCAYYEPGVGTKRFEWLRGGALGYGLSENVLAAYEWLVSKYDEGDEIYIFGFSRGAFTARSLAGLIAKCGLLHRGSALSAVALYKRYQLDAEVRPRWKLDYVASQGGPLSDDEKALLTASKRVPIKMIGVWDTVGALGIPFGNIPGLSRRRFLFHHTRLSTIYENAFHALAIDEHREAFRPALWTRFVPQVPDARLPGGEREPKVEQRWFVGAHADVGGGNPTTLPELPMRWLAMHAHELGLRLTRFPEQAPDAISGPITDSYGAFAFGLYKFVSGPFVRTIGSRRVATTTHADKKPGWSETVNETIDGSVFDRWRADLTYRPGAVVEWAGRLGCDPAGIFGPTDAISGKPLDSAKFALGKAAQAAP</sequence>
<keyword evidence="3" id="KW-1185">Reference proteome</keyword>
<dbReference type="InterPro" id="IPR018712">
    <property type="entry name" value="Tle1-like_cat"/>
</dbReference>
<proteinExistence type="predicted"/>
<dbReference type="PANTHER" id="PTHR33840:SF1">
    <property type="entry name" value="TLE1 PHOSPHOLIPASE DOMAIN-CONTAINING PROTEIN"/>
    <property type="match status" value="1"/>
</dbReference>
<reference evidence="2 3" key="1">
    <citation type="submission" date="2021-07" db="EMBL/GenBank/DDBJ databases">
        <title>Sphingomonas sp.</title>
        <authorList>
            <person name="Feng G."/>
            <person name="Li J."/>
            <person name="Pan M."/>
        </authorList>
    </citation>
    <scope>NUCLEOTIDE SEQUENCE [LARGE SCALE GENOMIC DNA]</scope>
    <source>
        <strain evidence="2 3">RRHST34</strain>
    </source>
</reference>